<name>A0A7S4J1H4_9STRA</name>
<protein>
    <submittedName>
        <fullName evidence="1">Uncharacterized protein</fullName>
    </submittedName>
</protein>
<reference evidence="1" key="1">
    <citation type="submission" date="2021-01" db="EMBL/GenBank/DDBJ databases">
        <authorList>
            <person name="Corre E."/>
            <person name="Pelletier E."/>
            <person name="Niang G."/>
            <person name="Scheremetjew M."/>
            <person name="Finn R."/>
            <person name="Kale V."/>
            <person name="Holt S."/>
            <person name="Cochrane G."/>
            <person name="Meng A."/>
            <person name="Brown T."/>
            <person name="Cohen L."/>
        </authorList>
    </citation>
    <scope>NUCLEOTIDE SEQUENCE</scope>
    <source>
        <strain evidence="1">Isolate 1302-5</strain>
    </source>
</reference>
<organism evidence="1">
    <name type="scientific">Odontella aurita</name>
    <dbReference type="NCBI Taxonomy" id="265563"/>
    <lineage>
        <taxon>Eukaryota</taxon>
        <taxon>Sar</taxon>
        <taxon>Stramenopiles</taxon>
        <taxon>Ochrophyta</taxon>
        <taxon>Bacillariophyta</taxon>
        <taxon>Mediophyceae</taxon>
        <taxon>Biddulphiophycidae</taxon>
        <taxon>Eupodiscales</taxon>
        <taxon>Odontellaceae</taxon>
        <taxon>Odontella</taxon>
    </lineage>
</organism>
<dbReference type="AlphaFoldDB" id="A0A7S4J1H4"/>
<gene>
    <name evidence="1" type="ORF">OAUR00152_LOCUS19231</name>
</gene>
<proteinExistence type="predicted"/>
<dbReference type="EMBL" id="HBKQ01028366">
    <property type="protein sequence ID" value="CAE2246887.1"/>
    <property type="molecule type" value="Transcribed_RNA"/>
</dbReference>
<sequence>MAALLDSPTVFKLLNDPGMAAGPQQFSVAHRGEAHVSGDIHVASETMRRTQPSGVTPLTRHIWDIQQSIAEMAPQLQREGKKIVVVLATDGLPTDEQGYGGEFITNEFIRALRSLEGLPVWLVVRLCTDEEPVTRFYNNLDGQLELSLEVLDDFIGEAHEVYRHNKWLNYALPMHRCRELGYHDRLFDLVDERPLTKGEIRDFCALLFDVDEVDGLPDPGADWSGFVKALQNLLKKEQLQWNPIRKKMAPWISLKLLNKAHGDKSMCTVM</sequence>
<accession>A0A7S4J1H4</accession>
<evidence type="ECO:0000313" key="1">
    <source>
        <dbReference type="EMBL" id="CAE2246887.1"/>
    </source>
</evidence>